<dbReference type="RefSeq" id="WP_221184298.1">
    <property type="nucleotide sequence ID" value="NZ_JACHVY010000010.1"/>
</dbReference>
<dbReference type="InterPro" id="IPR036188">
    <property type="entry name" value="FAD/NAD-bd_sf"/>
</dbReference>
<dbReference type="Gene3D" id="3.50.50.60">
    <property type="entry name" value="FAD/NAD(P)-binding domain"/>
    <property type="match status" value="1"/>
</dbReference>
<dbReference type="PANTHER" id="PTHR13789">
    <property type="entry name" value="MONOOXYGENASE"/>
    <property type="match status" value="1"/>
</dbReference>
<evidence type="ECO:0000313" key="5">
    <source>
        <dbReference type="EMBL" id="MBB2903558.1"/>
    </source>
</evidence>
<dbReference type="InterPro" id="IPR002938">
    <property type="entry name" value="FAD-bd"/>
</dbReference>
<keyword evidence="1" id="KW-0560">Oxidoreductase</keyword>
<dbReference type="Pfam" id="PF01494">
    <property type="entry name" value="FAD_binding_3"/>
    <property type="match status" value="1"/>
</dbReference>
<evidence type="ECO:0000259" key="4">
    <source>
        <dbReference type="Pfam" id="PF01494"/>
    </source>
</evidence>
<evidence type="ECO:0000256" key="1">
    <source>
        <dbReference type="ARBA" id="ARBA00023002"/>
    </source>
</evidence>
<dbReference type="GO" id="GO:0071949">
    <property type="term" value="F:FAD binding"/>
    <property type="evidence" value="ECO:0007669"/>
    <property type="project" value="InterPro"/>
</dbReference>
<gene>
    <name evidence="5" type="ORF">FHR75_004401</name>
</gene>
<evidence type="ECO:0000256" key="2">
    <source>
        <dbReference type="ARBA" id="ARBA00023033"/>
    </source>
</evidence>
<dbReference type="EMBL" id="JACHVY010000010">
    <property type="protein sequence ID" value="MBB2903558.1"/>
    <property type="molecule type" value="Genomic_DNA"/>
</dbReference>
<dbReference type="GO" id="GO:0004497">
    <property type="term" value="F:monooxygenase activity"/>
    <property type="evidence" value="ECO:0007669"/>
    <property type="project" value="UniProtKB-KW"/>
</dbReference>
<evidence type="ECO:0000256" key="3">
    <source>
        <dbReference type="SAM" id="MobiDB-lite"/>
    </source>
</evidence>
<keyword evidence="2" id="KW-0503">Monooxygenase</keyword>
<dbReference type="AlphaFoldDB" id="A0A7W4XYZ8"/>
<comment type="caution">
    <text evidence="5">The sequence shown here is derived from an EMBL/GenBank/DDBJ whole genome shotgun (WGS) entry which is preliminary data.</text>
</comment>
<dbReference type="Proteomes" id="UP000533269">
    <property type="component" value="Unassembled WGS sequence"/>
</dbReference>
<feature type="compositionally biased region" description="Pro residues" evidence="3">
    <location>
        <begin position="310"/>
        <end position="325"/>
    </location>
</feature>
<reference evidence="5 6" key="2">
    <citation type="submission" date="2020-08" db="EMBL/GenBank/DDBJ databases">
        <authorList>
            <person name="Partida-Martinez L."/>
            <person name="Huntemann M."/>
            <person name="Clum A."/>
            <person name="Wang J."/>
            <person name="Palaniappan K."/>
            <person name="Ritter S."/>
            <person name="Chen I.-M."/>
            <person name="Stamatis D."/>
            <person name="Reddy T."/>
            <person name="O'Malley R."/>
            <person name="Daum C."/>
            <person name="Shapiro N."/>
            <person name="Ivanova N."/>
            <person name="Kyrpides N."/>
            <person name="Woyke T."/>
        </authorList>
    </citation>
    <scope>NUCLEOTIDE SEQUENCE [LARGE SCALE GENOMIC DNA]</scope>
    <source>
        <strain evidence="5 6">AS2.23</strain>
    </source>
</reference>
<reference evidence="5 6" key="1">
    <citation type="submission" date="2020-08" db="EMBL/GenBank/DDBJ databases">
        <title>The Agave Microbiome: Exploring the role of microbial communities in plant adaptations to desert environments.</title>
        <authorList>
            <person name="Partida-Martinez L.P."/>
        </authorList>
    </citation>
    <scope>NUCLEOTIDE SEQUENCE [LARGE SCALE GENOMIC DNA]</scope>
    <source>
        <strain evidence="5 6">AS2.23</strain>
    </source>
</reference>
<organism evidence="5 6">
    <name type="scientific">Kineococcus radiotolerans</name>
    <dbReference type="NCBI Taxonomy" id="131568"/>
    <lineage>
        <taxon>Bacteria</taxon>
        <taxon>Bacillati</taxon>
        <taxon>Actinomycetota</taxon>
        <taxon>Actinomycetes</taxon>
        <taxon>Kineosporiales</taxon>
        <taxon>Kineosporiaceae</taxon>
        <taxon>Kineococcus</taxon>
    </lineage>
</organism>
<dbReference type="InterPro" id="IPR050493">
    <property type="entry name" value="FAD-dep_Monooxygenase_BioMet"/>
</dbReference>
<dbReference type="SUPFAM" id="SSF51905">
    <property type="entry name" value="FAD/NAD(P)-binding domain"/>
    <property type="match status" value="1"/>
</dbReference>
<dbReference type="PRINTS" id="PR00420">
    <property type="entry name" value="RNGMNOXGNASE"/>
</dbReference>
<accession>A0A7W4XYZ8</accession>
<sequence length="365" mass="38114">MARSAVVVGAGIGGLAAGVALARAGWRVSVHDRVPVLEPVGAGISLWPNALRALDVLGIGDAVRARSVLGAGSGIRRPDGRWLGRSDVAGALTARFGDPMVIVARSELTGLLQELLPPGSLHLGSRVEAVLPGDPAGSEPARAVFADGGQVEADLVVVADGIRSRSRSSLFPTHPGPQYAGYTTWRLLAPAPVEVHGTETWGLGGQRFAIVPMSGQRVYCYATATAPAGTVHEDEAAELRSRFGAWHDPIPQILRGLRPGDVLHHDVEELRAPLPSFTRGRVALLGDAAHAMTPELGQGGGARRWRTRSPWPPSPSGTIWPPPWSGTPGSGCRERLVSLPAPVPSGASRRPPVWSVRGCVTSPGG</sequence>
<feature type="region of interest" description="Disordered" evidence="3">
    <location>
        <begin position="292"/>
        <end position="332"/>
    </location>
</feature>
<proteinExistence type="predicted"/>
<dbReference type="PANTHER" id="PTHR13789:SF309">
    <property type="entry name" value="PUTATIVE (AFU_ORTHOLOGUE AFUA_6G14510)-RELATED"/>
    <property type="match status" value="1"/>
</dbReference>
<protein>
    <submittedName>
        <fullName evidence="5">2-polyprenyl-6-methoxyphenol hydroxylase-like FAD-dependent oxidoreductase</fullName>
    </submittedName>
</protein>
<evidence type="ECO:0000313" key="6">
    <source>
        <dbReference type="Proteomes" id="UP000533269"/>
    </source>
</evidence>
<feature type="domain" description="FAD-binding" evidence="4">
    <location>
        <begin position="5"/>
        <end position="299"/>
    </location>
</feature>
<name>A0A7W4XYZ8_KINRA</name>